<organism evidence="3 4">
    <name type="scientific">Penicillium malachiteum</name>
    <dbReference type="NCBI Taxonomy" id="1324776"/>
    <lineage>
        <taxon>Eukaryota</taxon>
        <taxon>Fungi</taxon>
        <taxon>Dikarya</taxon>
        <taxon>Ascomycota</taxon>
        <taxon>Pezizomycotina</taxon>
        <taxon>Eurotiomycetes</taxon>
        <taxon>Eurotiomycetidae</taxon>
        <taxon>Eurotiales</taxon>
        <taxon>Aspergillaceae</taxon>
        <taxon>Penicillium</taxon>
    </lineage>
</organism>
<evidence type="ECO:0000313" key="4">
    <source>
        <dbReference type="Proteomes" id="UP001215712"/>
    </source>
</evidence>
<dbReference type="InterPro" id="IPR029058">
    <property type="entry name" value="AB_hydrolase_fold"/>
</dbReference>
<name>A0AAD6HQM1_9EURO</name>
<dbReference type="Pfam" id="PF03959">
    <property type="entry name" value="FSH1"/>
    <property type="match status" value="1"/>
</dbReference>
<dbReference type="SUPFAM" id="SSF53474">
    <property type="entry name" value="alpha/beta-Hydrolases"/>
    <property type="match status" value="1"/>
</dbReference>
<dbReference type="PANTHER" id="PTHR48070">
    <property type="entry name" value="ESTERASE OVCA2"/>
    <property type="match status" value="1"/>
</dbReference>
<keyword evidence="1" id="KW-0378">Hydrolase</keyword>
<evidence type="ECO:0000259" key="2">
    <source>
        <dbReference type="Pfam" id="PF03959"/>
    </source>
</evidence>
<evidence type="ECO:0000256" key="1">
    <source>
        <dbReference type="ARBA" id="ARBA00022801"/>
    </source>
</evidence>
<dbReference type="GO" id="GO:0072330">
    <property type="term" value="P:monocarboxylic acid biosynthetic process"/>
    <property type="evidence" value="ECO:0007669"/>
    <property type="project" value="UniProtKB-ARBA"/>
</dbReference>
<dbReference type="EMBL" id="JAQJAN010000004">
    <property type="protein sequence ID" value="KAJ5732448.1"/>
    <property type="molecule type" value="Genomic_DNA"/>
</dbReference>
<dbReference type="InterPro" id="IPR050593">
    <property type="entry name" value="LovG"/>
</dbReference>
<reference evidence="3" key="1">
    <citation type="journal article" date="2023" name="IMA Fungus">
        <title>Comparative genomic study of the Penicillium genus elucidates a diverse pangenome and 15 lateral gene transfer events.</title>
        <authorList>
            <person name="Petersen C."/>
            <person name="Sorensen T."/>
            <person name="Nielsen M.R."/>
            <person name="Sondergaard T.E."/>
            <person name="Sorensen J.L."/>
            <person name="Fitzpatrick D.A."/>
            <person name="Frisvad J.C."/>
            <person name="Nielsen K.L."/>
        </authorList>
    </citation>
    <scope>NUCLEOTIDE SEQUENCE</scope>
    <source>
        <strain evidence="3">IBT 17514</strain>
    </source>
</reference>
<feature type="domain" description="Serine hydrolase" evidence="2">
    <location>
        <begin position="2"/>
        <end position="197"/>
    </location>
</feature>
<dbReference type="GO" id="GO:0005737">
    <property type="term" value="C:cytoplasm"/>
    <property type="evidence" value="ECO:0007669"/>
    <property type="project" value="TreeGrafter"/>
</dbReference>
<gene>
    <name evidence="3" type="ORF">N7493_003929</name>
</gene>
<evidence type="ECO:0000313" key="3">
    <source>
        <dbReference type="EMBL" id="KAJ5732448.1"/>
    </source>
</evidence>
<proteinExistence type="predicted"/>
<dbReference type="InterPro" id="IPR005645">
    <property type="entry name" value="FSH-like_dom"/>
</dbReference>
<dbReference type="Proteomes" id="UP001215712">
    <property type="component" value="Unassembled WGS sequence"/>
</dbReference>
<keyword evidence="4" id="KW-1185">Reference proteome</keyword>
<dbReference type="PANTHER" id="PTHR48070:SF7">
    <property type="entry name" value="SERINE HYDROLASE FSH DOMAIN-CONTAINING PROTEIN-RELATED"/>
    <property type="match status" value="1"/>
</dbReference>
<dbReference type="GO" id="GO:0005634">
    <property type="term" value="C:nucleus"/>
    <property type="evidence" value="ECO:0007669"/>
    <property type="project" value="TreeGrafter"/>
</dbReference>
<accession>A0AAD6HQM1</accession>
<dbReference type="GO" id="GO:0016787">
    <property type="term" value="F:hydrolase activity"/>
    <property type="evidence" value="ECO:0007669"/>
    <property type="project" value="UniProtKB-KW"/>
</dbReference>
<dbReference type="AlphaFoldDB" id="A0AAD6HQM1"/>
<dbReference type="Gene3D" id="3.40.50.1820">
    <property type="entry name" value="alpha/beta hydrolase"/>
    <property type="match status" value="1"/>
</dbReference>
<reference evidence="3" key="2">
    <citation type="submission" date="2023-01" db="EMBL/GenBank/DDBJ databases">
        <authorList>
            <person name="Petersen C."/>
        </authorList>
    </citation>
    <scope>NUCLEOTIDE SEQUENCE</scope>
    <source>
        <strain evidence="3">IBT 17514</strain>
    </source>
</reference>
<sequence length="212" mass="23180">MKFLCLHGASTNSEIFEIQTGGLRQQLSKKGHTFKFMNGRLVAPVEGELEGVVEGPFFNHYDRDTSPGATVGEAIEHTQRFIEEEGPFDAVMGFSQGAALAAAMIIEHAKTHPGQPPLFRAAVFLCGASPWESSGLMLIQPTPDTYPINIPTANVVGRQDPIYAASMKLYGLCEPSKAMLYDHGSRHMIPFDMKHTEGMIKVIEDTIAKAMV</sequence>
<dbReference type="GO" id="GO:0017000">
    <property type="term" value="P:antibiotic biosynthetic process"/>
    <property type="evidence" value="ECO:0007669"/>
    <property type="project" value="UniProtKB-ARBA"/>
</dbReference>
<comment type="caution">
    <text evidence="3">The sequence shown here is derived from an EMBL/GenBank/DDBJ whole genome shotgun (WGS) entry which is preliminary data.</text>
</comment>
<protein>
    <recommendedName>
        <fullName evidence="2">Serine hydrolase domain-containing protein</fullName>
    </recommendedName>
</protein>
<dbReference type="GO" id="GO:0019748">
    <property type="term" value="P:secondary metabolic process"/>
    <property type="evidence" value="ECO:0007669"/>
    <property type="project" value="TreeGrafter"/>
</dbReference>